<dbReference type="RefSeq" id="WP_065320607.1">
    <property type="nucleotide sequence ID" value="NZ_CP017477.1"/>
</dbReference>
<evidence type="ECO:0000313" key="1">
    <source>
        <dbReference type="EMBL" id="OBY61273.1"/>
    </source>
</evidence>
<gene>
    <name evidence="1" type="ORF">LPB3_15775</name>
</gene>
<accession>A0A1B8TNT2</accession>
<dbReference type="InterPro" id="IPR013783">
    <property type="entry name" value="Ig-like_fold"/>
</dbReference>
<keyword evidence="2" id="KW-1185">Reference proteome</keyword>
<dbReference type="KEGG" id="pob:LPB03_15825"/>
<sequence length="1479" mass="162651">MKKLFLVLIIFFTLNIFSQKEANYWFFGENAGLDFTTNPPNFLNGGLSTDEGSASISNANGELQFYTDGSIVYDRNDGVMMSGTGLLGNSSSAQSAIIVPKPLDNNIYYIFTVGNQQTLDTDGNGVAFSIVDMRLNNGLGAVTTKNTPLISSGLSREKITAVRGSDCNTFWVITSDRNNFYAYLIDKNGVVNSPITSNHNNNLDNLRGYLKISPDGKTLVNASANSGTYIFDFNALNGKITNGGSIRNNIGNGYGVEFSRDSKKLYISTGVHSQLDNNGNRNSPQYSSIWQFSLDSRNISDINASAKLIYDTSAGYRGALQLAANGKIYYARSRQNYLGVINYPENDFSDRTTNEIGFEENGLFLNTRISTEGLPPFIQSFFLEIEITDAVTNASLNNQNLKFCVGEDKTILSQEVEGVNKTYSWTYSDGVRAEEISTDPNLILTNLQKVANTGNYTLKITLEDNCGNNIEYNGAFNIEVFDAAVATQPANIVFCDTDRDGFNSFDLETLKNNEILNGLDPDTFEVLYFTSKANALSNSEALPKVYTNPTAFSSETIFARVHNKKAIDACFEITNFTLAVTDLPIPTQPEPYRICDDLESGSDTDGVVNTFLLNTKHSEIYGTLDHNQYNITYHTTKIGADINDATTIIDKNANYSVTNSQTVYVRVENKDNTDCYDADATLELVVDPLPIVTAEVDLLQCDDDLDRISTVNLTEAEISISTNSANETFQYFATEADAIAGTPLVTDELRYPVNQNGEAWVRTISSEDCYRISKINLEVEAAADVAYNKEFDAVCDDFLQTDGTNGPANNDTDGITNFDFREANAEILAFFPPLLQPDLEISYFETRADRTAVVNEIPDIGNYRNINFPSDVTRQTIYFKITNKNNNNCSGTGELYLKTNTVPKAENVPDLELCDNAIDGDETNGIVQSFDLESQTAGILNGQNPADFTVTYHLSAADANTGDNAQTSPFANTTRDSQPIFVRVINNATACFTDHTSFNVVVNPIPIANFVDDLEICDENSDGSARNGFSQSIDLNSQTAGILGTQDPNTHTVTYHRSLAEARNGDNPLSSPYSNSTPNRETIFVRIFNDDTQCANGISNFDVIVNPEPVFEVPTNLAYCDNALDGDDANGIIQNIDLDSKITEILGATQSPNDFNVTFHNSQADASAGTDAIISPYQNTNTTETIFVRIENKNTLCVNDDATFDVIINTLPDFTVTTPQILCLNDLPLNIAAENARDVYTYIWQDENGTVLNTVSRDNINITSGGTYTVTATTTDGTLCERTENIVVNESNPAILERSFITIIDEGNNIGSEDNLSISIDTITNNLGPGDYQFAVINTDDNSRIPIIGFQDEPLFENLEGGVYQIIVNDKNGCAPDEMLLVSVIQFPKFFTPNGDGKNDTWIVKGANKDFYPNVSINIFNRYGKLVAQEPIDSQGWNGMYQGKLLPSDDYWFNITLIPADTTKPTINKKGNFSLLRKQ</sequence>
<dbReference type="STRING" id="1774273.LPB03_15825"/>
<evidence type="ECO:0008006" key="3">
    <source>
        <dbReference type="Google" id="ProtNLM"/>
    </source>
</evidence>
<name>A0A1B8TNT2_9FLAO</name>
<organism evidence="1 2">
    <name type="scientific">Polaribacter vadi</name>
    <dbReference type="NCBI Taxonomy" id="1774273"/>
    <lineage>
        <taxon>Bacteria</taxon>
        <taxon>Pseudomonadati</taxon>
        <taxon>Bacteroidota</taxon>
        <taxon>Flavobacteriia</taxon>
        <taxon>Flavobacteriales</taxon>
        <taxon>Flavobacteriaceae</taxon>
    </lineage>
</organism>
<dbReference type="Pfam" id="PF13585">
    <property type="entry name" value="CHU_C"/>
    <property type="match status" value="1"/>
</dbReference>
<dbReference type="InterPro" id="IPR026341">
    <property type="entry name" value="T9SS_type_B"/>
</dbReference>
<dbReference type="Proteomes" id="UP000092584">
    <property type="component" value="Unassembled WGS sequence"/>
</dbReference>
<dbReference type="OrthoDB" id="9765926at2"/>
<comment type="caution">
    <text evidence="1">The sequence shown here is derived from an EMBL/GenBank/DDBJ whole genome shotgun (WGS) entry which is preliminary data.</text>
</comment>
<dbReference type="SUPFAM" id="SSF50969">
    <property type="entry name" value="YVTN repeat-like/Quinoprotein amine dehydrogenase"/>
    <property type="match status" value="1"/>
</dbReference>
<dbReference type="Gene3D" id="2.60.40.10">
    <property type="entry name" value="Immunoglobulins"/>
    <property type="match status" value="1"/>
</dbReference>
<dbReference type="InterPro" id="IPR011044">
    <property type="entry name" value="Quino_amine_DH_bsu"/>
</dbReference>
<dbReference type="NCBIfam" id="TIGR04131">
    <property type="entry name" value="Bac_Flav_CTERM"/>
    <property type="match status" value="1"/>
</dbReference>
<evidence type="ECO:0000313" key="2">
    <source>
        <dbReference type="Proteomes" id="UP000092584"/>
    </source>
</evidence>
<protein>
    <recommendedName>
        <fullName evidence="3">PKD domain-containing protein</fullName>
    </recommendedName>
</protein>
<dbReference type="EMBL" id="LSFM01000027">
    <property type="protein sequence ID" value="OBY61273.1"/>
    <property type="molecule type" value="Genomic_DNA"/>
</dbReference>
<reference evidence="2" key="1">
    <citation type="submission" date="2016-02" db="EMBL/GenBank/DDBJ databases">
        <authorList>
            <person name="Shin S.-K."/>
            <person name="Yi H."/>
            <person name="Kim E."/>
        </authorList>
    </citation>
    <scope>NUCLEOTIDE SEQUENCE [LARGE SCALE GENOMIC DNA]</scope>
    <source>
        <strain evidence="2">LPB0003</strain>
    </source>
</reference>
<proteinExistence type="predicted"/>